<sequence length="189" mass="21168">MLGLAGLLAATQVGAAQYPLLDGRCDEYPDLGARVVAESEIISVLFFQDADYVWLCYTLPDDSYGTLDLEVDSPGLADPVNLHVSAQLGEWRVDHPEEVPTSAASDRWWKVQGWWSNAVSWNGTRETDDGPRQNFRASEGRELQLSKARFGRGSWRLRFAIGSVRDTDGEMKRIVLPPEEREPVVVEIF</sequence>
<comment type="caution">
    <text evidence="1">The sequence shown here is derived from an EMBL/GenBank/DDBJ whole genome shotgun (WGS) entry which is preliminary data.</text>
</comment>
<organism evidence="1 2">
    <name type="scientific">Wenzhouxiangella sediminis</name>
    <dbReference type="NCBI Taxonomy" id="1792836"/>
    <lineage>
        <taxon>Bacteria</taxon>
        <taxon>Pseudomonadati</taxon>
        <taxon>Pseudomonadota</taxon>
        <taxon>Gammaproteobacteria</taxon>
        <taxon>Chromatiales</taxon>
        <taxon>Wenzhouxiangellaceae</taxon>
        <taxon>Wenzhouxiangella</taxon>
    </lineage>
</organism>
<protein>
    <recommendedName>
        <fullName evidence="3">Cytochrome c-552/DMSO reductase-like haem-binding domain-containing protein</fullName>
    </recommendedName>
</protein>
<dbReference type="Proteomes" id="UP000260351">
    <property type="component" value="Unassembled WGS sequence"/>
</dbReference>
<evidence type="ECO:0000313" key="1">
    <source>
        <dbReference type="EMBL" id="RFF31047.1"/>
    </source>
</evidence>
<dbReference type="EMBL" id="QUZK01000024">
    <property type="protein sequence ID" value="RFF31047.1"/>
    <property type="molecule type" value="Genomic_DNA"/>
</dbReference>
<evidence type="ECO:0000313" key="2">
    <source>
        <dbReference type="Proteomes" id="UP000260351"/>
    </source>
</evidence>
<reference evidence="1 2" key="1">
    <citation type="submission" date="2018-08" db="EMBL/GenBank/DDBJ databases">
        <title>Wenzhouxiangella salilacus sp. nov., a novel bacterium isolated from a saline lake in Xinjiang Province, China.</title>
        <authorList>
            <person name="Han S."/>
        </authorList>
    </citation>
    <scope>NUCLEOTIDE SEQUENCE [LARGE SCALE GENOMIC DNA]</scope>
    <source>
        <strain evidence="1 2">XDB06</strain>
    </source>
</reference>
<name>A0A3E1K9W0_9GAMM</name>
<dbReference type="AlphaFoldDB" id="A0A3E1K9W0"/>
<evidence type="ECO:0008006" key="3">
    <source>
        <dbReference type="Google" id="ProtNLM"/>
    </source>
</evidence>
<proteinExistence type="predicted"/>
<keyword evidence="2" id="KW-1185">Reference proteome</keyword>
<accession>A0A3E1K9W0</accession>
<gene>
    <name evidence="1" type="ORF">DZC52_05890</name>
</gene>